<accession>A0A7X9NGL0</accession>
<evidence type="ECO:0000256" key="1">
    <source>
        <dbReference type="SAM" id="Phobius"/>
    </source>
</evidence>
<dbReference type="AlphaFoldDB" id="A0A7X9NGL0"/>
<reference evidence="2 3" key="1">
    <citation type="submission" date="2020-04" db="EMBL/GenBank/DDBJ databases">
        <authorList>
            <person name="Hitch T.C.A."/>
            <person name="Wylensek D."/>
            <person name="Clavel T."/>
        </authorList>
    </citation>
    <scope>NUCLEOTIDE SEQUENCE [LARGE SCALE GENOMIC DNA]</scope>
    <source>
        <strain evidence="2 3">BSM-383-APC-22F</strain>
    </source>
</reference>
<keyword evidence="1" id="KW-1133">Transmembrane helix</keyword>
<organism evidence="2 3">
    <name type="scientific">Faecalicoccus pleomorphus</name>
    <dbReference type="NCBI Taxonomy" id="1323"/>
    <lineage>
        <taxon>Bacteria</taxon>
        <taxon>Bacillati</taxon>
        <taxon>Bacillota</taxon>
        <taxon>Erysipelotrichia</taxon>
        <taxon>Erysipelotrichales</taxon>
        <taxon>Erysipelotrichaceae</taxon>
        <taxon>Faecalicoccus</taxon>
    </lineage>
</organism>
<dbReference type="InterPro" id="IPR025324">
    <property type="entry name" value="DUF4230"/>
</dbReference>
<evidence type="ECO:0000313" key="2">
    <source>
        <dbReference type="EMBL" id="NME43860.1"/>
    </source>
</evidence>
<protein>
    <submittedName>
        <fullName evidence="2">DUF4230 domain-containing protein</fullName>
    </submittedName>
</protein>
<dbReference type="Proteomes" id="UP000540014">
    <property type="component" value="Unassembled WGS sequence"/>
</dbReference>
<gene>
    <name evidence="2" type="ORF">HF861_03050</name>
</gene>
<comment type="caution">
    <text evidence="2">The sequence shown here is derived from an EMBL/GenBank/DDBJ whole genome shotgun (WGS) entry which is preliminary data.</text>
</comment>
<name>A0A7X9NGL0_9FIRM</name>
<dbReference type="RefSeq" id="WP_168964838.1">
    <property type="nucleotide sequence ID" value="NZ_JABAFR010000005.1"/>
</dbReference>
<proteinExistence type="predicted"/>
<sequence>MDKRIEEGKRSKHSKTSKVLKFLTSKGIIIFILIICVFGTGIGLGKSFFTDSKTTKLGFEDIGELATQSAYSSNVSVIDQSRDLFGFEIPFTQSKYVFSYDTIIKAGINFSDITWKVDEDNKKIQINLPEAKVLSNEIDEDSLKVYHESESIFTNIELEDTNKALSNLKETAQKDAIENGLLDNAIANAKTLVKNFVGQVYDLNTYQIEFE</sequence>
<keyword evidence="1" id="KW-0472">Membrane</keyword>
<feature type="transmembrane region" description="Helical" evidence="1">
    <location>
        <begin position="20"/>
        <end position="44"/>
    </location>
</feature>
<keyword evidence="1" id="KW-0812">Transmembrane</keyword>
<evidence type="ECO:0000313" key="3">
    <source>
        <dbReference type="Proteomes" id="UP000540014"/>
    </source>
</evidence>
<dbReference type="EMBL" id="JABAFR010000005">
    <property type="protein sequence ID" value="NME43860.1"/>
    <property type="molecule type" value="Genomic_DNA"/>
</dbReference>
<dbReference type="Pfam" id="PF14014">
    <property type="entry name" value="DUF4230"/>
    <property type="match status" value="1"/>
</dbReference>